<dbReference type="InterPro" id="IPR043428">
    <property type="entry name" value="LivM-like"/>
</dbReference>
<dbReference type="EMBL" id="JAQIPB010000010">
    <property type="protein sequence ID" value="MDA7418489.1"/>
    <property type="molecule type" value="Genomic_DNA"/>
</dbReference>
<evidence type="ECO:0000256" key="3">
    <source>
        <dbReference type="ARBA" id="ARBA00022692"/>
    </source>
</evidence>
<evidence type="ECO:0000313" key="8">
    <source>
        <dbReference type="Proteomes" id="UP001212602"/>
    </source>
</evidence>
<dbReference type="GO" id="GO:0015658">
    <property type="term" value="F:branched-chain amino acid transmembrane transporter activity"/>
    <property type="evidence" value="ECO:0007669"/>
    <property type="project" value="InterPro"/>
</dbReference>
<keyword evidence="5 6" id="KW-0472">Membrane</keyword>
<feature type="transmembrane region" description="Helical" evidence="6">
    <location>
        <begin position="36"/>
        <end position="54"/>
    </location>
</feature>
<feature type="transmembrane region" description="Helical" evidence="6">
    <location>
        <begin position="95"/>
        <end position="114"/>
    </location>
</feature>
<evidence type="ECO:0000313" key="7">
    <source>
        <dbReference type="EMBL" id="MDA7418489.1"/>
    </source>
</evidence>
<dbReference type="AlphaFoldDB" id="A0AAE3T0U3"/>
<feature type="transmembrane region" description="Helical" evidence="6">
    <location>
        <begin position="141"/>
        <end position="162"/>
    </location>
</feature>
<keyword evidence="4 6" id="KW-1133">Transmembrane helix</keyword>
<feature type="transmembrane region" description="Helical" evidence="6">
    <location>
        <begin position="66"/>
        <end position="88"/>
    </location>
</feature>
<feature type="transmembrane region" description="Helical" evidence="6">
    <location>
        <begin position="192"/>
        <end position="215"/>
    </location>
</feature>
<comment type="subcellular location">
    <subcellularLocation>
        <location evidence="1">Cell membrane</location>
        <topology evidence="1">Multi-pass membrane protein</topology>
    </subcellularLocation>
</comment>
<sequence>MLSYLIFFLTVASILAIATLGLNLQWGVSGQFNAGVVGFMAIGGYTQAILTMPASQALLVQLHAPFAVGLIGALVVSGVAALLVGVATLKLRSDYLAIATFGIATSIQVLANNLEPLTGGSRGLVGIPRPFEGWGPRGYGIAWLALVACVLAAAFFALQTLLRSPWGRVQRALREDEVVCAALGKNVVRQRLTAFVMGSMLMGLSGALYAAFVGTTSPSEFLPILTFQIWAMLIVGGSGSNAGAIAGSFAIWGLWTLSGMVIVSVLPPQWQAQGGALQYILVGLVLVCTLLFRPQGLLGARRRG</sequence>
<evidence type="ECO:0000256" key="5">
    <source>
        <dbReference type="ARBA" id="ARBA00023136"/>
    </source>
</evidence>
<protein>
    <submittedName>
        <fullName evidence="7">Branched-chain amino acid ABC transporter permease</fullName>
    </submittedName>
</protein>
<keyword evidence="3 6" id="KW-0812">Transmembrane</keyword>
<keyword evidence="8" id="KW-1185">Reference proteome</keyword>
<gene>
    <name evidence="7" type="ORF">PGB34_19130</name>
</gene>
<dbReference type="GO" id="GO:0005886">
    <property type="term" value="C:plasma membrane"/>
    <property type="evidence" value="ECO:0007669"/>
    <property type="project" value="UniProtKB-SubCell"/>
</dbReference>
<feature type="transmembrane region" description="Helical" evidence="6">
    <location>
        <begin position="221"/>
        <end position="237"/>
    </location>
</feature>
<dbReference type="CDD" id="cd06581">
    <property type="entry name" value="TM_PBP1_LivM_like"/>
    <property type="match status" value="1"/>
</dbReference>
<accession>A0AAE3T0U3</accession>
<dbReference type="InterPro" id="IPR001851">
    <property type="entry name" value="ABC_transp_permease"/>
</dbReference>
<dbReference type="Pfam" id="PF02653">
    <property type="entry name" value="BPD_transp_2"/>
    <property type="match status" value="1"/>
</dbReference>
<feature type="transmembrane region" description="Helical" evidence="6">
    <location>
        <begin position="276"/>
        <end position="293"/>
    </location>
</feature>
<evidence type="ECO:0000256" key="1">
    <source>
        <dbReference type="ARBA" id="ARBA00004651"/>
    </source>
</evidence>
<dbReference type="PANTHER" id="PTHR30482:SF10">
    <property type="entry name" value="HIGH-AFFINITY BRANCHED-CHAIN AMINO ACID TRANSPORT PROTEIN BRAE"/>
    <property type="match status" value="1"/>
</dbReference>
<dbReference type="Proteomes" id="UP001212602">
    <property type="component" value="Unassembled WGS sequence"/>
</dbReference>
<dbReference type="PANTHER" id="PTHR30482">
    <property type="entry name" value="HIGH-AFFINITY BRANCHED-CHAIN AMINO ACID TRANSPORT SYSTEM PERMEASE"/>
    <property type="match status" value="1"/>
</dbReference>
<name>A0AAE3T0U3_9BURK</name>
<feature type="transmembrane region" description="Helical" evidence="6">
    <location>
        <begin position="249"/>
        <end position="270"/>
    </location>
</feature>
<evidence type="ECO:0000256" key="6">
    <source>
        <dbReference type="SAM" id="Phobius"/>
    </source>
</evidence>
<proteinExistence type="predicted"/>
<organism evidence="7 8">
    <name type="scientific">Xenophilus arseniciresistens</name>
    <dbReference type="NCBI Taxonomy" id="1283306"/>
    <lineage>
        <taxon>Bacteria</taxon>
        <taxon>Pseudomonadati</taxon>
        <taxon>Pseudomonadota</taxon>
        <taxon>Betaproteobacteria</taxon>
        <taxon>Burkholderiales</taxon>
        <taxon>Comamonadaceae</taxon>
        <taxon>Xenophilus</taxon>
    </lineage>
</organism>
<keyword evidence="2" id="KW-1003">Cell membrane</keyword>
<evidence type="ECO:0000256" key="2">
    <source>
        <dbReference type="ARBA" id="ARBA00022475"/>
    </source>
</evidence>
<reference evidence="7" key="1">
    <citation type="submission" date="2023-01" db="EMBL/GenBank/DDBJ databases">
        <title>Xenophilus mangrovi sp. nov., isolated from soil of Mangrove nature reserve.</title>
        <authorList>
            <person name="Xu S."/>
            <person name="Liu Z."/>
            <person name="Xu Y."/>
        </authorList>
    </citation>
    <scope>NUCLEOTIDE SEQUENCE</scope>
    <source>
        <strain evidence="7">YW8</strain>
    </source>
</reference>
<feature type="transmembrane region" description="Helical" evidence="6">
    <location>
        <begin position="6"/>
        <end position="24"/>
    </location>
</feature>
<comment type="caution">
    <text evidence="7">The sequence shown here is derived from an EMBL/GenBank/DDBJ whole genome shotgun (WGS) entry which is preliminary data.</text>
</comment>
<evidence type="ECO:0000256" key="4">
    <source>
        <dbReference type="ARBA" id="ARBA00022989"/>
    </source>
</evidence>
<dbReference type="RefSeq" id="WP_271429705.1">
    <property type="nucleotide sequence ID" value="NZ_JAQIPB010000010.1"/>
</dbReference>